<keyword evidence="2" id="KW-1185">Reference proteome</keyword>
<sequence length="150" mass="17124">MNNTKGAVMPSRHGVRLCKEQCPIDPQKIEDMRRFPYASTVGSLMYAMLCTRPNIYYVAGIVSRSQSNPGKEYWTTVKHILKYLKRTKDNVLVYKSGALNPLGYTNLDFQAFLDDRKSTPRMIFTLAGGAVDWKMSSNSQYLTLPWRSNT</sequence>
<reference evidence="1" key="1">
    <citation type="submission" date="2021-03" db="UniProtKB">
        <authorList>
            <consortium name="EnsemblPlants"/>
        </authorList>
    </citation>
    <scope>IDENTIFICATION</scope>
</reference>
<organism evidence="1 2">
    <name type="scientific">Cannabis sativa</name>
    <name type="common">Hemp</name>
    <name type="synonym">Marijuana</name>
    <dbReference type="NCBI Taxonomy" id="3483"/>
    <lineage>
        <taxon>Eukaryota</taxon>
        <taxon>Viridiplantae</taxon>
        <taxon>Streptophyta</taxon>
        <taxon>Embryophyta</taxon>
        <taxon>Tracheophyta</taxon>
        <taxon>Spermatophyta</taxon>
        <taxon>Magnoliopsida</taxon>
        <taxon>eudicotyledons</taxon>
        <taxon>Gunneridae</taxon>
        <taxon>Pentapetalae</taxon>
        <taxon>rosids</taxon>
        <taxon>fabids</taxon>
        <taxon>Rosales</taxon>
        <taxon>Cannabaceae</taxon>
        <taxon>Cannabis</taxon>
    </lineage>
</organism>
<dbReference type="PANTHER" id="PTHR11439:SF467">
    <property type="entry name" value="INTEGRASE CATALYTIC DOMAIN-CONTAINING PROTEIN"/>
    <property type="match status" value="1"/>
</dbReference>
<name>A0A803QQ23_CANSA</name>
<dbReference type="Proteomes" id="UP000596661">
    <property type="component" value="Unassembled WGS sequence"/>
</dbReference>
<proteinExistence type="predicted"/>
<evidence type="ECO:0000313" key="1">
    <source>
        <dbReference type="EnsemblPlants" id="cds.evm.model.10.71"/>
    </source>
</evidence>
<dbReference type="AlphaFoldDB" id="A0A803QQ23"/>
<dbReference type="EnsemblPlants" id="evm.model.10.71">
    <property type="protein sequence ID" value="cds.evm.model.10.71"/>
    <property type="gene ID" value="evm.TU.10.71"/>
</dbReference>
<dbReference type="PANTHER" id="PTHR11439">
    <property type="entry name" value="GAG-POL-RELATED RETROTRANSPOSON"/>
    <property type="match status" value="1"/>
</dbReference>
<dbReference type="EMBL" id="UZAU01000785">
    <property type="status" value="NOT_ANNOTATED_CDS"/>
    <property type="molecule type" value="Genomic_DNA"/>
</dbReference>
<dbReference type="Gramene" id="evm.model.10.71">
    <property type="protein sequence ID" value="cds.evm.model.10.71"/>
    <property type="gene ID" value="evm.TU.10.71"/>
</dbReference>
<evidence type="ECO:0008006" key="3">
    <source>
        <dbReference type="Google" id="ProtNLM"/>
    </source>
</evidence>
<dbReference type="OMA" id="DICFAVS"/>
<protein>
    <recommendedName>
        <fullName evidence="3">Gag/pol protein</fullName>
    </recommendedName>
</protein>
<evidence type="ECO:0000313" key="2">
    <source>
        <dbReference type="Proteomes" id="UP000596661"/>
    </source>
</evidence>
<accession>A0A803QQ23</accession>